<keyword evidence="3" id="KW-1185">Reference proteome</keyword>
<dbReference type="HOGENOM" id="CLU_080244_0_0_1"/>
<accession>G0NPJ6</accession>
<evidence type="ECO:0000313" key="3">
    <source>
        <dbReference type="Proteomes" id="UP000008068"/>
    </source>
</evidence>
<evidence type="ECO:0000313" key="2">
    <source>
        <dbReference type="EMBL" id="EGT35219.1"/>
    </source>
</evidence>
<protein>
    <submittedName>
        <fullName evidence="2">Uncharacterized protein</fullName>
    </submittedName>
</protein>
<dbReference type="AlphaFoldDB" id="G0NPJ6"/>
<dbReference type="InParanoid" id="G0NPJ6"/>
<feature type="chain" id="PRO_5003406121" evidence="1">
    <location>
        <begin position="23"/>
        <end position="302"/>
    </location>
</feature>
<organism evidence="3">
    <name type="scientific">Caenorhabditis brenneri</name>
    <name type="common">Nematode worm</name>
    <dbReference type="NCBI Taxonomy" id="135651"/>
    <lineage>
        <taxon>Eukaryota</taxon>
        <taxon>Metazoa</taxon>
        <taxon>Ecdysozoa</taxon>
        <taxon>Nematoda</taxon>
        <taxon>Chromadorea</taxon>
        <taxon>Rhabditida</taxon>
        <taxon>Rhabditina</taxon>
        <taxon>Rhabditomorpha</taxon>
        <taxon>Rhabditoidea</taxon>
        <taxon>Rhabditidae</taxon>
        <taxon>Peloderinae</taxon>
        <taxon>Caenorhabditis</taxon>
    </lineage>
</organism>
<reference evidence="3" key="1">
    <citation type="submission" date="2011-07" db="EMBL/GenBank/DDBJ databases">
        <authorList>
            <consortium name="Caenorhabditis brenneri Sequencing and Analysis Consortium"/>
            <person name="Wilson R.K."/>
        </authorList>
    </citation>
    <scope>NUCLEOTIDE SEQUENCE [LARGE SCALE GENOMIC DNA]</scope>
    <source>
        <strain evidence="3">PB2801</strain>
    </source>
</reference>
<gene>
    <name evidence="2" type="ORF">CAEBREN_19311</name>
</gene>
<feature type="signal peptide" evidence="1">
    <location>
        <begin position="1"/>
        <end position="22"/>
    </location>
</feature>
<dbReference type="InterPro" id="IPR035940">
    <property type="entry name" value="CAP_sf"/>
</dbReference>
<proteinExistence type="predicted"/>
<dbReference type="SUPFAM" id="SSF55797">
    <property type="entry name" value="PR-1-like"/>
    <property type="match status" value="1"/>
</dbReference>
<evidence type="ECO:0000256" key="1">
    <source>
        <dbReference type="SAM" id="SignalP"/>
    </source>
</evidence>
<keyword evidence="1" id="KW-0732">Signal</keyword>
<sequence length="302" mass="32514">MFSLHFLSLLFFTILLSSGISALEAHYDTTNSPPTPKCGLPPAELDELVKKLNDERIEVAEKEQIANMHEIRYDPELEKLAASCAREGGSGCSSGGTSRGHPTQTGFAFCYTKTSIYVTLPDKTHEEKMIPTRFYVYGPNITKPEDKSIKGPPGSQCPNGKTESGLCKASWHVDPQPPVSAPMNVAQPTTEEPNHGAKVSYLISSFFLLILLVGTYSESDFKMGKPGSDCPNGVVPPETPNGACESNCGLCIGPEVPVKTTTARTIIQSKEVAAGNSIDADSAAPFVNLVLIFLFSLVMHFV</sequence>
<dbReference type="Proteomes" id="UP000008068">
    <property type="component" value="Unassembled WGS sequence"/>
</dbReference>
<name>G0NPJ6_CAEBE</name>
<dbReference type="OrthoDB" id="5905259at2759"/>
<dbReference type="EMBL" id="GL379920">
    <property type="protein sequence ID" value="EGT35219.1"/>
    <property type="molecule type" value="Genomic_DNA"/>
</dbReference>